<geneLocation type="plasmid" evidence="1 2">
    <name>AZO_p1</name>
</geneLocation>
<dbReference type="KEGG" id="ali:AZOLI_p10507"/>
<sequence>MPAPRLRIRAIELYERPVRFVKPFRFGAVTVEAAPQAFVRALVDVEGQGEAWGATAEMMMPKWFDKRRDRSPAQTVDGLRRSLIEARDAYLSDDRLDTAFGHHAAYSPALEPKLAAAFGPAQIDKAVFDGLLRVLGLNAFDGLGGNAAGLDARLTPDLAGCDLDGFLRDLSPLAEVELRHTVGLLDKPDDLRALLERSPLRWFKIKLGGDVSADIDRIGELSAVLERAVPGYRATLDGNEQYRDAGHVAELLDRLDAAPALAGFRNALAYLEQPIARETALARPLGAVAERAPVIIDESDDGYDAFPRARAMGYRGVSSKSCKGLYKAMLNRARCGAWGPPHFISAEDLTCQAGLSVQQDTALVAFLGIPHAERNGHQYGEGFGSEAEADAFLAAHPGFYARDADGTVRLATGTGRLPTAPLSGPGFAHIADPDWSGLSPLSNPTSALSEGVPP</sequence>
<evidence type="ECO:0000313" key="2">
    <source>
        <dbReference type="Proteomes" id="UP000005667"/>
    </source>
</evidence>
<accession>G7ZBL1</accession>
<keyword evidence="2" id="KW-1185">Reference proteome</keyword>
<keyword evidence="1" id="KW-0614">Plasmid</keyword>
<dbReference type="RefSeq" id="WP_014188213.1">
    <property type="nucleotide sequence ID" value="NC_016585.1"/>
</dbReference>
<evidence type="ECO:0000313" key="1">
    <source>
        <dbReference type="EMBL" id="CBS88759.1"/>
    </source>
</evidence>
<dbReference type="EMBL" id="FQ311869">
    <property type="protein sequence ID" value="CBS88759.1"/>
    <property type="molecule type" value="Genomic_DNA"/>
</dbReference>
<dbReference type="Gene3D" id="3.20.20.120">
    <property type="entry name" value="Enolase-like C-terminal domain"/>
    <property type="match status" value="1"/>
</dbReference>
<dbReference type="AlphaFoldDB" id="G7ZBL1"/>
<protein>
    <recommendedName>
        <fullName evidence="3">Mandelate racemase</fullName>
    </recommendedName>
</protein>
<dbReference type="SUPFAM" id="SSF51604">
    <property type="entry name" value="Enolase C-terminal domain-like"/>
    <property type="match status" value="1"/>
</dbReference>
<proteinExistence type="predicted"/>
<evidence type="ECO:0008006" key="3">
    <source>
        <dbReference type="Google" id="ProtNLM"/>
    </source>
</evidence>
<name>G7ZBL1_AZOL4</name>
<gene>
    <name evidence="1" type="ordered locus">AZOLI_p10507</name>
</gene>
<dbReference type="HOGENOM" id="CLU_579857_0_0_5"/>
<dbReference type="OrthoDB" id="7809546at2"/>
<dbReference type="InterPro" id="IPR036849">
    <property type="entry name" value="Enolase-like_C_sf"/>
</dbReference>
<organism evidence="1 2">
    <name type="scientific">Azospirillum lipoferum (strain 4B)</name>
    <dbReference type="NCBI Taxonomy" id="862719"/>
    <lineage>
        <taxon>Bacteria</taxon>
        <taxon>Pseudomonadati</taxon>
        <taxon>Pseudomonadota</taxon>
        <taxon>Alphaproteobacteria</taxon>
        <taxon>Rhodospirillales</taxon>
        <taxon>Azospirillaceae</taxon>
        <taxon>Azospirillum</taxon>
    </lineage>
</organism>
<reference evidence="2" key="1">
    <citation type="journal article" date="2011" name="PLoS Genet.">
        <title>Azospirillum genomes reveal transition of bacteria from aquatic to terrestrial environments.</title>
        <authorList>
            <person name="Wisniewski-Dye F."/>
            <person name="Borziak K."/>
            <person name="Khalsa-Moyers G."/>
            <person name="Alexandre G."/>
            <person name="Sukharnikov L.O."/>
            <person name="Wuichet K."/>
            <person name="Hurst G.B."/>
            <person name="McDonald W.H."/>
            <person name="Robertson J.S."/>
            <person name="Barbe V."/>
            <person name="Calteau A."/>
            <person name="Rouy Z."/>
            <person name="Mangenot S."/>
            <person name="Prigent-Combaret C."/>
            <person name="Normand P."/>
            <person name="Boyer M."/>
            <person name="Siguier P."/>
            <person name="Dessaux Y."/>
            <person name="Elmerich C."/>
            <person name="Condemine G."/>
            <person name="Krishnen G."/>
            <person name="Kennedy I."/>
            <person name="Paterson A.H."/>
            <person name="Gonzalez V."/>
            <person name="Mavingui P."/>
            <person name="Zhulin I.B."/>
        </authorList>
    </citation>
    <scope>NUCLEOTIDE SEQUENCE [LARGE SCALE GENOMIC DNA]</scope>
    <source>
        <strain evidence="2">4B</strain>
    </source>
</reference>
<dbReference type="Proteomes" id="UP000005667">
    <property type="component" value="Plasmid AZO_p1"/>
</dbReference>